<dbReference type="GO" id="GO:0004984">
    <property type="term" value="F:olfactory receptor activity"/>
    <property type="evidence" value="ECO:0007669"/>
    <property type="project" value="InterPro"/>
</dbReference>
<keyword evidence="4 10" id="KW-0812">Transmembrane</keyword>
<keyword evidence="8" id="KW-0675">Receptor</keyword>
<reference evidence="12" key="1">
    <citation type="journal article" date="2011" name="PLoS Genet.">
        <title>The genome sequence of the leaf-cutter ant Atta cephalotes reveals insights into its obligate symbiotic lifestyle.</title>
        <authorList>
            <person name="Suen G."/>
            <person name="Teiling C."/>
            <person name="Li L."/>
            <person name="Holt C."/>
            <person name="Abouheif E."/>
            <person name="Bornberg-Bauer E."/>
            <person name="Bouffard P."/>
            <person name="Caldera E.J."/>
            <person name="Cash E."/>
            <person name="Cavanaugh A."/>
            <person name="Denas O."/>
            <person name="Elhaik E."/>
            <person name="Fave M.J."/>
            <person name="Gadau J."/>
            <person name="Gibson J.D."/>
            <person name="Graur D."/>
            <person name="Grubbs K.J."/>
            <person name="Hagen D.E."/>
            <person name="Harkins T.T."/>
            <person name="Helmkampf M."/>
            <person name="Hu H."/>
            <person name="Johnson B.R."/>
            <person name="Kim J."/>
            <person name="Marsh S.E."/>
            <person name="Moeller J.A."/>
            <person name="Munoz-Torres M.C."/>
            <person name="Murphy M.C."/>
            <person name="Naughton M.C."/>
            <person name="Nigam S."/>
            <person name="Overson R."/>
            <person name="Rajakumar R."/>
            <person name="Reese J.T."/>
            <person name="Scott J.J."/>
            <person name="Smith C.R."/>
            <person name="Tao S."/>
            <person name="Tsutsui N.D."/>
            <person name="Viljakainen L."/>
            <person name="Wissler L."/>
            <person name="Yandell M.D."/>
            <person name="Zimmer F."/>
            <person name="Taylor J."/>
            <person name="Slater S.C."/>
            <person name="Clifton S.W."/>
            <person name="Warren W.C."/>
            <person name="Elsik C.G."/>
            <person name="Smith C.D."/>
            <person name="Weinstock G.M."/>
            <person name="Gerardo N.M."/>
            <person name="Currie C.R."/>
        </authorList>
    </citation>
    <scope>NUCLEOTIDE SEQUENCE [LARGE SCALE GENOMIC DNA]</scope>
</reference>
<comment type="subcellular location">
    <subcellularLocation>
        <location evidence="1">Cell membrane</location>
        <topology evidence="1">Multi-pass membrane protein</topology>
    </subcellularLocation>
</comment>
<keyword evidence="6 10" id="KW-1133">Transmembrane helix</keyword>
<evidence type="ECO:0000256" key="6">
    <source>
        <dbReference type="ARBA" id="ARBA00022989"/>
    </source>
</evidence>
<dbReference type="EMBL" id="ADTU01004428">
    <property type="status" value="NOT_ANNOTATED_CDS"/>
    <property type="molecule type" value="Genomic_DNA"/>
</dbReference>
<dbReference type="OrthoDB" id="8185860at2759"/>
<evidence type="ECO:0000256" key="10">
    <source>
        <dbReference type="SAM" id="Phobius"/>
    </source>
</evidence>
<evidence type="ECO:0000256" key="2">
    <source>
        <dbReference type="ARBA" id="ARBA00022475"/>
    </source>
</evidence>
<dbReference type="AlphaFoldDB" id="A0A158NZD2"/>
<gene>
    <name evidence="11" type="primary">105626192</name>
</gene>
<proteinExistence type="predicted"/>
<dbReference type="PANTHER" id="PTHR21137">
    <property type="entry name" value="ODORANT RECEPTOR"/>
    <property type="match status" value="1"/>
</dbReference>
<keyword evidence="9" id="KW-0807">Transducer</keyword>
<dbReference type="EnsemblMetazoa" id="XM_012207500.1">
    <property type="protein sequence ID" value="XP_012062890.1"/>
    <property type="gene ID" value="LOC105626192"/>
</dbReference>
<dbReference type="PANTHER" id="PTHR21137:SF35">
    <property type="entry name" value="ODORANT RECEPTOR 19A-RELATED"/>
    <property type="match status" value="1"/>
</dbReference>
<keyword evidence="12" id="KW-1185">Reference proteome</keyword>
<evidence type="ECO:0000256" key="5">
    <source>
        <dbReference type="ARBA" id="ARBA00022725"/>
    </source>
</evidence>
<evidence type="ECO:0000313" key="12">
    <source>
        <dbReference type="Proteomes" id="UP000005205"/>
    </source>
</evidence>
<evidence type="ECO:0000313" key="11">
    <source>
        <dbReference type="EnsemblMetazoa" id="XP_012062890.1"/>
    </source>
</evidence>
<organism evidence="11 12">
    <name type="scientific">Atta cephalotes</name>
    <name type="common">Leafcutter ant</name>
    <dbReference type="NCBI Taxonomy" id="12957"/>
    <lineage>
        <taxon>Eukaryota</taxon>
        <taxon>Metazoa</taxon>
        <taxon>Ecdysozoa</taxon>
        <taxon>Arthropoda</taxon>
        <taxon>Hexapoda</taxon>
        <taxon>Insecta</taxon>
        <taxon>Pterygota</taxon>
        <taxon>Neoptera</taxon>
        <taxon>Endopterygota</taxon>
        <taxon>Hymenoptera</taxon>
        <taxon>Apocrita</taxon>
        <taxon>Aculeata</taxon>
        <taxon>Formicoidea</taxon>
        <taxon>Formicidae</taxon>
        <taxon>Myrmicinae</taxon>
        <taxon>Atta</taxon>
    </lineage>
</organism>
<keyword evidence="5" id="KW-0552">Olfaction</keyword>
<evidence type="ECO:0000256" key="9">
    <source>
        <dbReference type="ARBA" id="ARBA00023224"/>
    </source>
</evidence>
<evidence type="ECO:0000256" key="7">
    <source>
        <dbReference type="ARBA" id="ARBA00023136"/>
    </source>
</evidence>
<evidence type="ECO:0000256" key="8">
    <source>
        <dbReference type="ARBA" id="ARBA00023170"/>
    </source>
</evidence>
<name>A0A158NZD2_ATTCE</name>
<keyword evidence="3" id="KW-0716">Sensory transduction</keyword>
<dbReference type="KEGG" id="acep:105626192"/>
<keyword evidence="2" id="KW-1003">Cell membrane</keyword>
<dbReference type="InParanoid" id="A0A158NZD2"/>
<dbReference type="GO" id="GO:0005886">
    <property type="term" value="C:plasma membrane"/>
    <property type="evidence" value="ECO:0007669"/>
    <property type="project" value="UniProtKB-SubCell"/>
</dbReference>
<reference evidence="11" key="2">
    <citation type="submission" date="2016-04" db="UniProtKB">
        <authorList>
            <consortium name="EnsemblMetazoa"/>
        </authorList>
    </citation>
    <scope>IDENTIFICATION</scope>
</reference>
<evidence type="ECO:0000256" key="3">
    <source>
        <dbReference type="ARBA" id="ARBA00022606"/>
    </source>
</evidence>
<evidence type="ECO:0000256" key="4">
    <source>
        <dbReference type="ARBA" id="ARBA00022692"/>
    </source>
</evidence>
<evidence type="ECO:0000256" key="1">
    <source>
        <dbReference type="ARBA" id="ARBA00004651"/>
    </source>
</evidence>
<keyword evidence="7 10" id="KW-0472">Membrane</keyword>
<dbReference type="GO" id="GO:0007165">
    <property type="term" value="P:signal transduction"/>
    <property type="evidence" value="ECO:0007669"/>
    <property type="project" value="UniProtKB-KW"/>
</dbReference>
<sequence length="236" mass="27309">MDFFDTRYFRINKLFLSFIGLWPYQTSFIKFLTQSFAIFGVAIMCAPQIAYIFKHVDDLDNMFELMPILAGTVICIAKIISLTCNSEMIIVRMGSSEIMRYVALMLMQSCRLFFNSWAGQEVTDHSVEVSIAAYDGIWYNASVKEQKLLLFLIARSQKVSQITIAKLYVINLEGFSKIQDQSKQEAHDFSLKQNNIVQHLIRCILLHIKIKAYNGAWYENTAKKMLLILIVRNQMK</sequence>
<dbReference type="Pfam" id="PF02949">
    <property type="entry name" value="7tm_6"/>
    <property type="match status" value="1"/>
</dbReference>
<protein>
    <submittedName>
        <fullName evidence="11">Uncharacterized protein</fullName>
    </submittedName>
</protein>
<accession>A0A158NZD2</accession>
<dbReference type="Proteomes" id="UP000005205">
    <property type="component" value="Unassembled WGS sequence"/>
</dbReference>
<feature type="transmembrane region" description="Helical" evidence="10">
    <location>
        <begin position="36"/>
        <end position="53"/>
    </location>
</feature>
<dbReference type="InterPro" id="IPR004117">
    <property type="entry name" value="7tm6_olfct_rcpt"/>
</dbReference>
<dbReference type="GO" id="GO:0005549">
    <property type="term" value="F:odorant binding"/>
    <property type="evidence" value="ECO:0007669"/>
    <property type="project" value="InterPro"/>
</dbReference>
<feature type="transmembrane region" description="Helical" evidence="10">
    <location>
        <begin position="65"/>
        <end position="86"/>
    </location>
</feature>